<evidence type="ECO:0000313" key="1">
    <source>
        <dbReference type="EMBL" id="TBU29043.1"/>
    </source>
</evidence>
<gene>
    <name evidence="1" type="ORF">BD311DRAFT_757280</name>
</gene>
<accession>A0A4V2K0I7</accession>
<dbReference type="AlphaFoldDB" id="A0A4V2K0I7"/>
<protein>
    <submittedName>
        <fullName evidence="1">Uncharacterized protein</fullName>
    </submittedName>
</protein>
<sequence>MTPAWGVWTVLVRMRGQLTTVRSHHNWLICHPVLLARLLHIVCPRAGIESRVAGLDLARIASADKYTACPSISPYETLAARFTCGCHCAESDQGDEEEEVLEERGSPHRLFSHP</sequence>
<reference evidence="1" key="1">
    <citation type="submission" date="2019-01" db="EMBL/GenBank/DDBJ databases">
        <title>Draft genome sequences of three monokaryotic isolates of the white-rot basidiomycete fungus Dichomitus squalens.</title>
        <authorList>
            <consortium name="DOE Joint Genome Institute"/>
            <person name="Lopez S.C."/>
            <person name="Andreopoulos B."/>
            <person name="Pangilinan J."/>
            <person name="Lipzen A."/>
            <person name="Riley R."/>
            <person name="Ahrendt S."/>
            <person name="Ng V."/>
            <person name="Barry K."/>
            <person name="Daum C."/>
            <person name="Grigoriev I.V."/>
            <person name="Hilden K.S."/>
            <person name="Makela M.R."/>
            <person name="de Vries R.P."/>
        </authorList>
    </citation>
    <scope>NUCLEOTIDE SEQUENCE [LARGE SCALE GENOMIC DNA]</scope>
    <source>
        <strain evidence="1">OM18370.1</strain>
    </source>
</reference>
<dbReference type="Proteomes" id="UP000292957">
    <property type="component" value="Unassembled WGS sequence"/>
</dbReference>
<name>A0A4V2K0I7_9APHY</name>
<proteinExistence type="predicted"/>
<organism evidence="1">
    <name type="scientific">Dichomitus squalens</name>
    <dbReference type="NCBI Taxonomy" id="114155"/>
    <lineage>
        <taxon>Eukaryota</taxon>
        <taxon>Fungi</taxon>
        <taxon>Dikarya</taxon>
        <taxon>Basidiomycota</taxon>
        <taxon>Agaricomycotina</taxon>
        <taxon>Agaricomycetes</taxon>
        <taxon>Polyporales</taxon>
        <taxon>Polyporaceae</taxon>
        <taxon>Dichomitus</taxon>
    </lineage>
</organism>
<dbReference type="EMBL" id="ML143416">
    <property type="protein sequence ID" value="TBU29043.1"/>
    <property type="molecule type" value="Genomic_DNA"/>
</dbReference>